<protein>
    <submittedName>
        <fullName evidence="2">Uncharacterized protein</fullName>
    </submittedName>
</protein>
<organism evidence="2 3">
    <name type="scientific">Protopolystoma xenopodis</name>
    <dbReference type="NCBI Taxonomy" id="117903"/>
    <lineage>
        <taxon>Eukaryota</taxon>
        <taxon>Metazoa</taxon>
        <taxon>Spiralia</taxon>
        <taxon>Lophotrochozoa</taxon>
        <taxon>Platyhelminthes</taxon>
        <taxon>Monogenea</taxon>
        <taxon>Polyopisthocotylea</taxon>
        <taxon>Polystomatidea</taxon>
        <taxon>Polystomatidae</taxon>
        <taxon>Protopolystoma</taxon>
    </lineage>
</organism>
<dbReference type="Proteomes" id="UP000784294">
    <property type="component" value="Unassembled WGS sequence"/>
</dbReference>
<sequence>MQNTYVKPKSVDESQCFLPEEPPENDFIASETKEDNLHGSGLGLSSAGQSGSLIHLSSSKSIELKAIARKANQVVI</sequence>
<dbReference type="AlphaFoldDB" id="A0A3S5FFF2"/>
<comment type="caution">
    <text evidence="2">The sequence shown here is derived from an EMBL/GenBank/DDBJ whole genome shotgun (WGS) entry which is preliminary data.</text>
</comment>
<evidence type="ECO:0000256" key="1">
    <source>
        <dbReference type="SAM" id="MobiDB-lite"/>
    </source>
</evidence>
<name>A0A3S5FFF2_9PLAT</name>
<dbReference type="EMBL" id="CAAALY010121923">
    <property type="protein sequence ID" value="VEL31398.1"/>
    <property type="molecule type" value="Genomic_DNA"/>
</dbReference>
<accession>A0A3S5FFF2</accession>
<evidence type="ECO:0000313" key="2">
    <source>
        <dbReference type="EMBL" id="VEL31398.1"/>
    </source>
</evidence>
<gene>
    <name evidence="2" type="ORF">PXEA_LOCUS24838</name>
</gene>
<proteinExistence type="predicted"/>
<feature type="region of interest" description="Disordered" evidence="1">
    <location>
        <begin position="1"/>
        <end position="44"/>
    </location>
</feature>
<keyword evidence="3" id="KW-1185">Reference proteome</keyword>
<reference evidence="2" key="1">
    <citation type="submission" date="2018-11" db="EMBL/GenBank/DDBJ databases">
        <authorList>
            <consortium name="Pathogen Informatics"/>
        </authorList>
    </citation>
    <scope>NUCLEOTIDE SEQUENCE</scope>
</reference>
<evidence type="ECO:0000313" key="3">
    <source>
        <dbReference type="Proteomes" id="UP000784294"/>
    </source>
</evidence>